<dbReference type="Pfam" id="PF00005">
    <property type="entry name" value="ABC_tran"/>
    <property type="match status" value="1"/>
</dbReference>
<dbReference type="Proteomes" id="UP001523234">
    <property type="component" value="Unassembled WGS sequence"/>
</dbReference>
<evidence type="ECO:0000259" key="8">
    <source>
        <dbReference type="PROSITE" id="PS50893"/>
    </source>
</evidence>
<evidence type="ECO:0000256" key="4">
    <source>
        <dbReference type="ARBA" id="ARBA00022840"/>
    </source>
</evidence>
<feature type="transmembrane region" description="Helical" evidence="7">
    <location>
        <begin position="52"/>
        <end position="75"/>
    </location>
</feature>
<keyword evidence="6 7" id="KW-0472">Membrane</keyword>
<dbReference type="InterPro" id="IPR003439">
    <property type="entry name" value="ABC_transporter-like_ATP-bd"/>
</dbReference>
<evidence type="ECO:0000313" key="11">
    <source>
        <dbReference type="Proteomes" id="UP001523234"/>
    </source>
</evidence>
<dbReference type="PANTHER" id="PTHR43394">
    <property type="entry name" value="ATP-DEPENDENT PERMEASE MDL1, MITOCHONDRIAL"/>
    <property type="match status" value="1"/>
</dbReference>
<feature type="domain" description="ABC transmembrane type-1" evidence="9">
    <location>
        <begin position="17"/>
        <end position="297"/>
    </location>
</feature>
<dbReference type="SUPFAM" id="SSF52540">
    <property type="entry name" value="P-loop containing nucleoside triphosphate hydrolases"/>
    <property type="match status" value="1"/>
</dbReference>
<dbReference type="SMART" id="SM00382">
    <property type="entry name" value="AAA"/>
    <property type="match status" value="1"/>
</dbReference>
<dbReference type="GO" id="GO:0005524">
    <property type="term" value="F:ATP binding"/>
    <property type="evidence" value="ECO:0007669"/>
    <property type="project" value="UniProtKB-KW"/>
</dbReference>
<accession>A0ABT0ZPF2</accession>
<dbReference type="PANTHER" id="PTHR43394:SF1">
    <property type="entry name" value="ATP-BINDING CASSETTE SUB-FAMILY B MEMBER 10, MITOCHONDRIAL"/>
    <property type="match status" value="1"/>
</dbReference>
<comment type="subcellular location">
    <subcellularLocation>
        <location evidence="1">Cell membrane</location>
        <topology evidence="1">Multi-pass membrane protein</topology>
    </subcellularLocation>
</comment>
<dbReference type="InterPro" id="IPR036640">
    <property type="entry name" value="ABC1_TM_sf"/>
</dbReference>
<evidence type="ECO:0000313" key="10">
    <source>
        <dbReference type="EMBL" id="MCO0831833.1"/>
    </source>
</evidence>
<feature type="transmembrane region" description="Helical" evidence="7">
    <location>
        <begin position="277"/>
        <end position="295"/>
    </location>
</feature>
<feature type="transmembrane region" description="Helical" evidence="7">
    <location>
        <begin position="155"/>
        <end position="173"/>
    </location>
</feature>
<name>A0ABT0ZPF2_9LACO</name>
<evidence type="ECO:0000256" key="5">
    <source>
        <dbReference type="ARBA" id="ARBA00022989"/>
    </source>
</evidence>
<feature type="transmembrane region" description="Helical" evidence="7">
    <location>
        <begin position="132"/>
        <end position="149"/>
    </location>
</feature>
<dbReference type="SUPFAM" id="SSF90123">
    <property type="entry name" value="ABC transporter transmembrane region"/>
    <property type="match status" value="1"/>
</dbReference>
<evidence type="ECO:0000256" key="1">
    <source>
        <dbReference type="ARBA" id="ARBA00004651"/>
    </source>
</evidence>
<dbReference type="InterPro" id="IPR027417">
    <property type="entry name" value="P-loop_NTPase"/>
</dbReference>
<feature type="domain" description="ABC transporter" evidence="8">
    <location>
        <begin position="354"/>
        <end position="587"/>
    </location>
</feature>
<dbReference type="PROSITE" id="PS50929">
    <property type="entry name" value="ABC_TM1F"/>
    <property type="match status" value="1"/>
</dbReference>
<evidence type="ECO:0000256" key="6">
    <source>
        <dbReference type="ARBA" id="ARBA00023136"/>
    </source>
</evidence>
<dbReference type="EMBL" id="JAMWYK010000002">
    <property type="protein sequence ID" value="MCO0831833.1"/>
    <property type="molecule type" value="Genomic_DNA"/>
</dbReference>
<dbReference type="InterPro" id="IPR039421">
    <property type="entry name" value="Type_1_exporter"/>
</dbReference>
<reference evidence="10 11" key="1">
    <citation type="submission" date="2022-06" db="EMBL/GenBank/DDBJ databases">
        <title>Fructobacillus taiwanensis sp. nov., isolated from the honeybee.</title>
        <authorList>
            <person name="Chen Y.-S."/>
            <person name="Wang L.-T."/>
            <person name="Lee Y.-S."/>
            <person name="Chang Y.-C."/>
            <person name="Wu H.-C."/>
            <person name="Liao C.-Y."/>
            <person name="Chen W.-H."/>
            <person name="Deng J.-N."/>
            <person name="Wang Y.-H."/>
        </authorList>
    </citation>
    <scope>NUCLEOTIDE SEQUENCE [LARGE SCALE GENOMIC DNA]</scope>
    <source>
        <strain evidence="10 11">W13</strain>
    </source>
</reference>
<organism evidence="10 11">
    <name type="scientific">Fructobacillus apis</name>
    <dbReference type="NCBI Taxonomy" id="2935017"/>
    <lineage>
        <taxon>Bacteria</taxon>
        <taxon>Bacillati</taxon>
        <taxon>Bacillota</taxon>
        <taxon>Bacilli</taxon>
        <taxon>Lactobacillales</taxon>
        <taxon>Lactobacillaceae</taxon>
        <taxon>Fructobacillus</taxon>
    </lineage>
</organism>
<comment type="caution">
    <text evidence="10">The sequence shown here is derived from an EMBL/GenBank/DDBJ whole genome shotgun (WGS) entry which is preliminary data.</text>
</comment>
<keyword evidence="3" id="KW-0547">Nucleotide-binding</keyword>
<dbReference type="InterPro" id="IPR003593">
    <property type="entry name" value="AAA+_ATPase"/>
</dbReference>
<keyword evidence="11" id="KW-1185">Reference proteome</keyword>
<dbReference type="InterPro" id="IPR011527">
    <property type="entry name" value="ABC1_TM_dom"/>
</dbReference>
<keyword evidence="2 7" id="KW-0812">Transmembrane</keyword>
<dbReference type="Pfam" id="PF00664">
    <property type="entry name" value="ABC_membrane"/>
    <property type="match status" value="1"/>
</dbReference>
<dbReference type="PROSITE" id="PS50893">
    <property type="entry name" value="ABC_TRANSPORTER_2"/>
    <property type="match status" value="1"/>
</dbReference>
<dbReference type="CDD" id="cd18548">
    <property type="entry name" value="ABC_6TM_Tm287_like"/>
    <property type="match status" value="1"/>
</dbReference>
<dbReference type="Gene3D" id="1.20.1560.10">
    <property type="entry name" value="ABC transporter type 1, transmembrane domain"/>
    <property type="match status" value="1"/>
</dbReference>
<dbReference type="RefSeq" id="WP_252442482.1">
    <property type="nucleotide sequence ID" value="NZ_JAMWYK010000002.1"/>
</dbReference>
<dbReference type="InterPro" id="IPR017871">
    <property type="entry name" value="ABC_transporter-like_CS"/>
</dbReference>
<gene>
    <name evidence="10" type="ORF">NFX39_01825</name>
</gene>
<dbReference type="Gene3D" id="3.40.50.300">
    <property type="entry name" value="P-loop containing nucleotide triphosphate hydrolases"/>
    <property type="match status" value="1"/>
</dbReference>
<protein>
    <submittedName>
        <fullName evidence="10">ABC transporter ATP-binding protein/permease</fullName>
    </submittedName>
</protein>
<evidence type="ECO:0000256" key="2">
    <source>
        <dbReference type="ARBA" id="ARBA00022692"/>
    </source>
</evidence>
<evidence type="ECO:0000256" key="3">
    <source>
        <dbReference type="ARBA" id="ARBA00022741"/>
    </source>
</evidence>
<evidence type="ECO:0000256" key="7">
    <source>
        <dbReference type="SAM" id="Phobius"/>
    </source>
</evidence>
<keyword evidence="4 10" id="KW-0067">ATP-binding</keyword>
<proteinExistence type="predicted"/>
<feature type="transmembrane region" description="Helical" evidence="7">
    <location>
        <begin position="233"/>
        <end position="257"/>
    </location>
</feature>
<keyword evidence="5 7" id="KW-1133">Transmembrane helix</keyword>
<dbReference type="PROSITE" id="PS00211">
    <property type="entry name" value="ABC_TRANSPORTER_1"/>
    <property type="match status" value="1"/>
</dbReference>
<sequence>MSLLITYIKPYWKKATLAALSVVTMALASLLQPQFLSKIMEAIIKDDSDVVLSNGIFLLGLALLGMVAGISGTYFSSRVSQAVAADIRAAEYEKIQAFSLEQVQSYTSANLVVRLTNDVNQVQQLVMQVLQMVLRVPILLIGAIVLSIWTIPSLWWVVLLMIVLIIASSGRIFSIMGKSFQKIQSLIDQNNTLAQENLAGVRVVKSFNQEAAEEKGFSDNTQELTDVNQKIGYLFNLMFPIFMLISYAAIMLALLMISGTVVKNPDQLAKITPFITYLNQILFGLMMMGMISTITSRGFVSLKRIGAVLAEKTEEDAPVQSDQAAASEAVHQGTNADVSKDVASGDFLAQGLSVSGLDFAYADADENTLTDISFDLAAGQTLGVVGSTGSGKSTLALVLARLYQATRGQVSVDGQDINNLGKDDWRQHVSIVMQKPVLFSGTIRKNIQMGKADASDAEIMDAVTAAQAADFVSQYDDGLDHEISERSANLSGGQKQRLSLARALVKKPRLLILDDSTSALDARSEKRVQDILEADYGQTTKVIIAEKIASIIHADQILVLDEGRVVGQGTHQELLTNSALYQEIFESQKGKEAKHD</sequence>
<evidence type="ECO:0000259" key="9">
    <source>
        <dbReference type="PROSITE" id="PS50929"/>
    </source>
</evidence>